<evidence type="ECO:0000256" key="1">
    <source>
        <dbReference type="SAM" id="MobiDB-lite"/>
    </source>
</evidence>
<organism evidence="2 3">
    <name type="scientific">Araneus ventricosus</name>
    <name type="common">Orbweaver spider</name>
    <name type="synonym">Epeira ventricosa</name>
    <dbReference type="NCBI Taxonomy" id="182803"/>
    <lineage>
        <taxon>Eukaryota</taxon>
        <taxon>Metazoa</taxon>
        <taxon>Ecdysozoa</taxon>
        <taxon>Arthropoda</taxon>
        <taxon>Chelicerata</taxon>
        <taxon>Arachnida</taxon>
        <taxon>Araneae</taxon>
        <taxon>Araneomorphae</taxon>
        <taxon>Entelegynae</taxon>
        <taxon>Araneoidea</taxon>
        <taxon>Araneidae</taxon>
        <taxon>Araneus</taxon>
    </lineage>
</organism>
<keyword evidence="3" id="KW-1185">Reference proteome</keyword>
<comment type="caution">
    <text evidence="2">The sequence shown here is derived from an EMBL/GenBank/DDBJ whole genome shotgun (WGS) entry which is preliminary data.</text>
</comment>
<protein>
    <submittedName>
        <fullName evidence="2">Uncharacterized protein</fullName>
    </submittedName>
</protein>
<feature type="compositionally biased region" description="Pro residues" evidence="1">
    <location>
        <begin position="1"/>
        <end position="14"/>
    </location>
</feature>
<proteinExistence type="predicted"/>
<name>A0A4Y2V139_ARAVE</name>
<gene>
    <name evidence="2" type="ORF">AVEN_76552_1</name>
</gene>
<feature type="region of interest" description="Disordered" evidence="1">
    <location>
        <begin position="1"/>
        <end position="81"/>
    </location>
</feature>
<reference evidence="2 3" key="1">
    <citation type="journal article" date="2019" name="Sci. Rep.">
        <title>Orb-weaving spider Araneus ventricosus genome elucidates the spidroin gene catalogue.</title>
        <authorList>
            <person name="Kono N."/>
            <person name="Nakamura H."/>
            <person name="Ohtoshi R."/>
            <person name="Moran D.A.P."/>
            <person name="Shinohara A."/>
            <person name="Yoshida Y."/>
            <person name="Fujiwara M."/>
            <person name="Mori M."/>
            <person name="Tomita M."/>
            <person name="Arakawa K."/>
        </authorList>
    </citation>
    <scope>NUCLEOTIDE SEQUENCE [LARGE SCALE GENOMIC DNA]</scope>
</reference>
<accession>A0A4Y2V139</accession>
<feature type="compositionally biased region" description="Polar residues" evidence="1">
    <location>
        <begin position="45"/>
        <end position="54"/>
    </location>
</feature>
<dbReference type="EMBL" id="BGPR01041353">
    <property type="protein sequence ID" value="GBO17610.1"/>
    <property type="molecule type" value="Genomic_DNA"/>
</dbReference>
<evidence type="ECO:0000313" key="2">
    <source>
        <dbReference type="EMBL" id="GBO17610.1"/>
    </source>
</evidence>
<dbReference type="Proteomes" id="UP000499080">
    <property type="component" value="Unassembled WGS sequence"/>
</dbReference>
<sequence length="81" mass="8640">MRDPPAVPPAIPPRPCHHPRTLLPLRRQSPPDSSGVPPEVPIPHATSTRRTCVHQQKGLHVTAPGASSLTAQELPAQSLPT</sequence>
<evidence type="ECO:0000313" key="3">
    <source>
        <dbReference type="Proteomes" id="UP000499080"/>
    </source>
</evidence>
<dbReference type="AlphaFoldDB" id="A0A4Y2V139"/>